<dbReference type="GO" id="GO:0016616">
    <property type="term" value="F:oxidoreductase activity, acting on the CH-OH group of donors, NAD or NADP as acceptor"/>
    <property type="evidence" value="ECO:0007669"/>
    <property type="project" value="TreeGrafter"/>
</dbReference>
<proteinExistence type="predicted"/>
<dbReference type="EMBL" id="QVIA01000001">
    <property type="protein sequence ID" value="RGC35476.1"/>
    <property type="molecule type" value="Genomic_DNA"/>
</dbReference>
<dbReference type="InterPro" id="IPR002347">
    <property type="entry name" value="SDR_fam"/>
</dbReference>
<organism evidence="1 2">
    <name type="scientific">Hungatella hathewayi</name>
    <dbReference type="NCBI Taxonomy" id="154046"/>
    <lineage>
        <taxon>Bacteria</taxon>
        <taxon>Bacillati</taxon>
        <taxon>Bacillota</taxon>
        <taxon>Clostridia</taxon>
        <taxon>Lachnospirales</taxon>
        <taxon>Lachnospiraceae</taxon>
        <taxon>Hungatella</taxon>
    </lineage>
</organism>
<reference evidence="1 2" key="1">
    <citation type="submission" date="2018-08" db="EMBL/GenBank/DDBJ databases">
        <title>A genome reference for cultivated species of the human gut microbiota.</title>
        <authorList>
            <person name="Zou Y."/>
            <person name="Xue W."/>
            <person name="Luo G."/>
        </authorList>
    </citation>
    <scope>NUCLEOTIDE SEQUENCE [LARGE SCALE GENOMIC DNA]</scope>
    <source>
        <strain evidence="1 2">AF19-21</strain>
    </source>
</reference>
<dbReference type="Gene3D" id="3.40.50.720">
    <property type="entry name" value="NAD(P)-binding Rossmann-like Domain"/>
    <property type="match status" value="1"/>
</dbReference>
<dbReference type="InterPro" id="IPR052184">
    <property type="entry name" value="SDR_enzymes"/>
</dbReference>
<name>A0A3E2X245_9FIRM</name>
<comment type="caution">
    <text evidence="1">The sequence shown here is derived from an EMBL/GenBank/DDBJ whole genome shotgun (WGS) entry which is preliminary data.</text>
</comment>
<dbReference type="InterPro" id="IPR036291">
    <property type="entry name" value="NAD(P)-bd_dom_sf"/>
</dbReference>
<dbReference type="SUPFAM" id="SSF51735">
    <property type="entry name" value="NAD(P)-binding Rossmann-fold domains"/>
    <property type="match status" value="1"/>
</dbReference>
<sequence length="247" mass="27774">MRKTVMVTGADRGLGFALCEEFLKTSGRQTGAESKTTFQVIAGRYMEEWKELDALKQTYPDRLICVPLDVGDDNSVKTAVQKVMERVETVDMLIHCAGINGTIRDIRDGYDYPGMLRTLNVNALGAIRVTEAFLPLMDRGTDKKICCISSEAGSIGTCWREDETEYCMSKAALNAGMAVLSNRLKKDGYEIRLYHPGWMNTYMMGTKEEHADLNPEEAARLALQSFFKIREQEKLVLDSYDGSIIPW</sequence>
<dbReference type="AlphaFoldDB" id="A0A3E2X245"/>
<protein>
    <submittedName>
        <fullName evidence="1">SDR family NAD(P)-dependent oxidoreductase</fullName>
    </submittedName>
</protein>
<evidence type="ECO:0000313" key="2">
    <source>
        <dbReference type="Proteomes" id="UP000261111"/>
    </source>
</evidence>
<dbReference type="GeneID" id="93336324"/>
<accession>A0A3E2X245</accession>
<dbReference type="PRINTS" id="PR00081">
    <property type="entry name" value="GDHRDH"/>
</dbReference>
<dbReference type="RefSeq" id="WP_025653809.1">
    <property type="nucleotide sequence ID" value="NZ_QVIA01000001.1"/>
</dbReference>
<evidence type="ECO:0000313" key="1">
    <source>
        <dbReference type="EMBL" id="RGC35476.1"/>
    </source>
</evidence>
<dbReference type="PANTHER" id="PTHR45458">
    <property type="entry name" value="SHORT-CHAIN DEHYDROGENASE/REDUCTASE SDR"/>
    <property type="match status" value="1"/>
</dbReference>
<dbReference type="Proteomes" id="UP000261111">
    <property type="component" value="Unassembled WGS sequence"/>
</dbReference>
<gene>
    <name evidence="1" type="ORF">DWX41_00320</name>
</gene>
<dbReference type="PANTHER" id="PTHR45458:SF1">
    <property type="entry name" value="SHORT CHAIN DEHYDROGENASE"/>
    <property type="match status" value="1"/>
</dbReference>
<dbReference type="Pfam" id="PF00106">
    <property type="entry name" value="adh_short"/>
    <property type="match status" value="1"/>
</dbReference>